<keyword evidence="4 7" id="KW-0812">Transmembrane</keyword>
<keyword evidence="9" id="KW-1185">Reference proteome</keyword>
<dbReference type="Gene3D" id="1.20.1730.10">
    <property type="entry name" value="Sodium/glucose cotransporter"/>
    <property type="match status" value="1"/>
</dbReference>
<gene>
    <name evidence="8" type="ordered locus">Vdis_0086</name>
</gene>
<evidence type="ECO:0000256" key="7">
    <source>
        <dbReference type="SAM" id="Phobius"/>
    </source>
</evidence>
<evidence type="ECO:0000256" key="6">
    <source>
        <dbReference type="ARBA" id="ARBA00023136"/>
    </source>
</evidence>
<dbReference type="PANTHER" id="PTHR48086">
    <property type="entry name" value="SODIUM/PROLINE SYMPORTER-RELATED"/>
    <property type="match status" value="1"/>
</dbReference>
<accession>E1QSA8</accession>
<proteinExistence type="inferred from homology"/>
<evidence type="ECO:0000313" key="8">
    <source>
        <dbReference type="EMBL" id="ADN49501.1"/>
    </source>
</evidence>
<sequence length="508" mass="54442">MVMASPLVGPLGWGLFLGFFVIFVFLGFYGARWRRGDLSQLHEWALAGRRLGTFLAWFLVGADLYTAYTFVAVPSGVFASGALYFYAVPYVATVFALAAVTMPALWRWSRLKGYVTAADFVHERFNSKLLAGFIAATGIVAEFPYIALQIVGMQAVLTIMLLGIVKNVKFVSDVALTISFIILAAFTYTSGLRGATLTAVFKDALVFLGVIAILVAAPFAIPGGFASAFNAATLKALPTGVSTLKDPFFITYTTLWVGSSLALYLYPHSVNGALSAESDKKLAMSTALLPIYGIALALLAMYGILIYGSPEAMKILSLFPPSSRGILVIPTLAVTTLPEWLAALALLGVFVGGLVPAAIMAMAQANLLVRNIIKPLYPRITPQGETRAAKWASVIFKFLALGFVFIVPATYAIWLQLLGGIIITQTLPSVFLGLVTDRLDKYSLMVGWAVGLGLGVYLFVTPHKPSTMSPLYPIAGHLMYIAIIALAINLLIVLIGTGIAMAVRRGRA</sequence>
<feature type="transmembrane region" description="Helical" evidence="7">
    <location>
        <begin position="442"/>
        <end position="460"/>
    </location>
</feature>
<evidence type="ECO:0000256" key="2">
    <source>
        <dbReference type="ARBA" id="ARBA00006434"/>
    </source>
</evidence>
<feature type="transmembrane region" description="Helical" evidence="7">
    <location>
        <begin position="83"/>
        <end position="108"/>
    </location>
</feature>
<dbReference type="GeneID" id="9751001"/>
<keyword evidence="6 7" id="KW-0472">Membrane</keyword>
<dbReference type="PROSITE" id="PS50283">
    <property type="entry name" value="NA_SOLUT_SYMP_3"/>
    <property type="match status" value="1"/>
</dbReference>
<feature type="transmembrane region" description="Helical" evidence="7">
    <location>
        <begin position="413"/>
        <end position="435"/>
    </location>
</feature>
<dbReference type="KEGG" id="vdi:Vdis_0086"/>
<dbReference type="PANTHER" id="PTHR48086:SF8">
    <property type="entry name" value="MONOCARBOXYLIC ACID PERMEASE"/>
    <property type="match status" value="1"/>
</dbReference>
<dbReference type="InterPro" id="IPR001734">
    <property type="entry name" value="Na/solute_symporter"/>
</dbReference>
<dbReference type="Proteomes" id="UP000006681">
    <property type="component" value="Chromosome"/>
</dbReference>
<keyword evidence="5 7" id="KW-1133">Transmembrane helix</keyword>
<feature type="transmembrane region" description="Helical" evidence="7">
    <location>
        <begin position="388"/>
        <end position="407"/>
    </location>
</feature>
<dbReference type="InterPro" id="IPR050277">
    <property type="entry name" value="Sodium:Solute_Symporter"/>
</dbReference>
<dbReference type="HOGENOM" id="CLU_018808_15_0_2"/>
<keyword evidence="3" id="KW-0813">Transport</keyword>
<comment type="subcellular location">
    <subcellularLocation>
        <location evidence="1">Membrane</location>
        <topology evidence="1">Multi-pass membrane protein</topology>
    </subcellularLocation>
</comment>
<feature type="transmembrane region" description="Helical" evidence="7">
    <location>
        <begin position="174"/>
        <end position="192"/>
    </location>
</feature>
<organism evidence="8 9">
    <name type="scientific">Vulcanisaeta distributa (strain DSM 14429 / JCM 11212 / NBRC 100878 / IC-017)</name>
    <dbReference type="NCBI Taxonomy" id="572478"/>
    <lineage>
        <taxon>Archaea</taxon>
        <taxon>Thermoproteota</taxon>
        <taxon>Thermoprotei</taxon>
        <taxon>Thermoproteales</taxon>
        <taxon>Thermoproteaceae</taxon>
        <taxon>Vulcanisaeta</taxon>
    </lineage>
</organism>
<feature type="transmembrane region" description="Helical" evidence="7">
    <location>
        <begin position="12"/>
        <end position="31"/>
    </location>
</feature>
<dbReference type="eggNOG" id="arCOG01316">
    <property type="taxonomic scope" value="Archaea"/>
</dbReference>
<dbReference type="EMBL" id="CP002100">
    <property type="protein sequence ID" value="ADN49501.1"/>
    <property type="molecule type" value="Genomic_DNA"/>
</dbReference>
<dbReference type="GO" id="GO:0022857">
    <property type="term" value="F:transmembrane transporter activity"/>
    <property type="evidence" value="ECO:0007669"/>
    <property type="project" value="InterPro"/>
</dbReference>
<feature type="transmembrane region" description="Helical" evidence="7">
    <location>
        <begin position="340"/>
        <end position="367"/>
    </location>
</feature>
<evidence type="ECO:0000256" key="1">
    <source>
        <dbReference type="ARBA" id="ARBA00004141"/>
    </source>
</evidence>
<dbReference type="InterPro" id="IPR038377">
    <property type="entry name" value="Na/Glc_symporter_sf"/>
</dbReference>
<dbReference type="STRING" id="572478.Vdis_0086"/>
<reference evidence="8 9" key="1">
    <citation type="journal article" date="2010" name="Stand. Genomic Sci.">
        <title>Complete genome sequence of Vulcanisaeta distributa type strain (IC-017).</title>
        <authorList>
            <person name="Mavromatis K."/>
            <person name="Sikorski J."/>
            <person name="Pabst E."/>
            <person name="Teshima H."/>
            <person name="Lapidus A."/>
            <person name="Lucas S."/>
            <person name="Nolan M."/>
            <person name="Glavina Del Rio T."/>
            <person name="Cheng J.F."/>
            <person name="Bruce D."/>
            <person name="Goodwin L."/>
            <person name="Pitluck S."/>
            <person name="Liolios K."/>
            <person name="Ivanova N."/>
            <person name="Mikhailova N."/>
            <person name="Pati A."/>
            <person name="Chen A."/>
            <person name="Palaniappan K."/>
            <person name="Land M."/>
            <person name="Hauser L."/>
            <person name="Chang Y.J."/>
            <person name="Jeffries C.D."/>
            <person name="Rohde M."/>
            <person name="Spring S."/>
            <person name="Goker M."/>
            <person name="Wirth R."/>
            <person name="Woyke T."/>
            <person name="Bristow J."/>
            <person name="Eisen J.A."/>
            <person name="Markowitz V."/>
            <person name="Hugenholtz P."/>
            <person name="Klenk H.P."/>
            <person name="Kyrpides N.C."/>
        </authorList>
    </citation>
    <scope>NUCLEOTIDE SEQUENCE [LARGE SCALE GENOMIC DNA]</scope>
    <source>
        <strain evidence="9">DSM 14429 / JCM 11212 / NBRC 100878 / IC-017</strain>
    </source>
</reference>
<reference evidence="9" key="2">
    <citation type="journal article" date="2010" name="Stand. Genomic Sci.">
        <title>Complete genome sequence of Vulcanisaeta distributa type strain (IC-017T).</title>
        <authorList>
            <person name="Mavromatis K."/>
            <person name="Sikorski J."/>
            <person name="Pabst E."/>
            <person name="Teshima H."/>
            <person name="Lapidus A."/>
            <person name="Lucas S."/>
            <person name="Nolan M."/>
            <person name="Glavina Del Rio T."/>
            <person name="Cheng J."/>
            <person name="Bruce D."/>
            <person name="Goodwin L."/>
            <person name="Pitluck S."/>
            <person name="Liolios K."/>
            <person name="Ivanova N."/>
            <person name="Mikhailova N."/>
            <person name="Pati A."/>
            <person name="Chen A."/>
            <person name="Palaniappan K."/>
            <person name="Land M."/>
            <person name="Hauser L."/>
            <person name="Chang Y."/>
            <person name="Jeffries C."/>
            <person name="Rohde M."/>
            <person name="Spring S."/>
            <person name="Goker M."/>
            <person name="Wirth R."/>
            <person name="Woyke T."/>
            <person name="Bristow J."/>
            <person name="Eisen J."/>
            <person name="Markowitz V."/>
            <person name="Hugenholtz P."/>
            <person name="Klenk H."/>
            <person name="Kyrpides N."/>
        </authorList>
    </citation>
    <scope>NUCLEOTIDE SEQUENCE [LARGE SCALE GENOMIC DNA]</scope>
    <source>
        <strain evidence="9">DSM 14429 / JCM 11212 / NBRC 100878 / IC-017</strain>
    </source>
</reference>
<comment type="similarity">
    <text evidence="2">Belongs to the sodium:solute symporter (SSF) (TC 2.A.21) family.</text>
</comment>
<feature type="transmembrane region" description="Helical" evidence="7">
    <location>
        <begin position="287"/>
        <end position="308"/>
    </location>
</feature>
<protein>
    <submittedName>
        <fullName evidence="8">Na+/solute symporter</fullName>
    </submittedName>
</protein>
<dbReference type="AlphaFoldDB" id="E1QSA8"/>
<dbReference type="RefSeq" id="WP_013335226.1">
    <property type="nucleotide sequence ID" value="NC_014537.1"/>
</dbReference>
<name>E1QSA8_VULDI</name>
<evidence type="ECO:0000256" key="3">
    <source>
        <dbReference type="ARBA" id="ARBA00022448"/>
    </source>
</evidence>
<feature type="transmembrane region" description="Helical" evidence="7">
    <location>
        <begin position="249"/>
        <end position="266"/>
    </location>
</feature>
<evidence type="ECO:0000256" key="4">
    <source>
        <dbReference type="ARBA" id="ARBA00022692"/>
    </source>
</evidence>
<feature type="transmembrane region" description="Helical" evidence="7">
    <location>
        <begin position="480"/>
        <end position="503"/>
    </location>
</feature>
<evidence type="ECO:0000313" key="9">
    <source>
        <dbReference type="Proteomes" id="UP000006681"/>
    </source>
</evidence>
<feature type="transmembrane region" description="Helical" evidence="7">
    <location>
        <begin position="204"/>
        <end position="229"/>
    </location>
</feature>
<feature type="transmembrane region" description="Helical" evidence="7">
    <location>
        <begin position="129"/>
        <end position="162"/>
    </location>
</feature>
<dbReference type="GO" id="GO:0005886">
    <property type="term" value="C:plasma membrane"/>
    <property type="evidence" value="ECO:0007669"/>
    <property type="project" value="TreeGrafter"/>
</dbReference>
<evidence type="ECO:0000256" key="5">
    <source>
        <dbReference type="ARBA" id="ARBA00022989"/>
    </source>
</evidence>
<feature type="transmembrane region" description="Helical" evidence="7">
    <location>
        <begin position="51"/>
        <end position="71"/>
    </location>
</feature>